<dbReference type="InterPro" id="IPR029063">
    <property type="entry name" value="SAM-dependent_MTases_sf"/>
</dbReference>
<dbReference type="PANTHER" id="PTHR43861">
    <property type="entry name" value="TRANS-ACONITATE 2-METHYLTRANSFERASE-RELATED"/>
    <property type="match status" value="1"/>
</dbReference>
<dbReference type="SUPFAM" id="SSF53335">
    <property type="entry name" value="S-adenosyl-L-methionine-dependent methyltransferases"/>
    <property type="match status" value="1"/>
</dbReference>
<dbReference type="GO" id="GO:0102559">
    <property type="term" value="F:peptide chain release factor N(5)-glutamine methyltransferase activity"/>
    <property type="evidence" value="ECO:0007669"/>
    <property type="project" value="UniProtKB-EC"/>
</dbReference>
<dbReference type="Pfam" id="PF13847">
    <property type="entry name" value="Methyltransf_31"/>
    <property type="match status" value="1"/>
</dbReference>
<dbReference type="AlphaFoldDB" id="A0A645AWH1"/>
<sequence length="269" mass="31593">MDINEIKLKWRLKYQDKEANINLWDEKADHFGNYIIPTIENDKFIKLLKDENLIKDDFKVLDVGCGGGKYTLALSKECNHIYGMDLSPKMIDYSNENKRKLNINNASFICDDWHELNMKESNLYKKFDLVFASMTPAIQSASTLEKMNEASKKYCILRSNIKRKDSIYDKLGEIFDIGGDEKNLNFLYALNMLFLQGYMPKINYEEKTWFYKEPLQKAFSTYIKKIKTSKKINEDEETKIKQFLNDISHNGYIEEEINSTIATLIWSVE</sequence>
<dbReference type="PANTHER" id="PTHR43861:SF1">
    <property type="entry name" value="TRANS-ACONITATE 2-METHYLTRANSFERASE"/>
    <property type="match status" value="1"/>
</dbReference>
<reference evidence="2" key="1">
    <citation type="submission" date="2019-08" db="EMBL/GenBank/DDBJ databases">
        <authorList>
            <person name="Kucharzyk K."/>
            <person name="Murdoch R.W."/>
            <person name="Higgins S."/>
            <person name="Loffler F."/>
        </authorList>
    </citation>
    <scope>NUCLEOTIDE SEQUENCE</scope>
</reference>
<gene>
    <name evidence="2" type="primary">prmC_37</name>
    <name evidence="2" type="ORF">SDC9_102046</name>
</gene>
<dbReference type="GO" id="GO:0032259">
    <property type="term" value="P:methylation"/>
    <property type="evidence" value="ECO:0007669"/>
    <property type="project" value="UniProtKB-KW"/>
</dbReference>
<dbReference type="InterPro" id="IPR025714">
    <property type="entry name" value="Methyltranfer_dom"/>
</dbReference>
<feature type="domain" description="Methyltransferase" evidence="1">
    <location>
        <begin position="55"/>
        <end position="156"/>
    </location>
</feature>
<accession>A0A645AWH1</accession>
<protein>
    <submittedName>
        <fullName evidence="2">Release factor glutamine methyltransferase</fullName>
        <ecNumber evidence="2">2.1.1.297</ecNumber>
    </submittedName>
</protein>
<proteinExistence type="predicted"/>
<dbReference type="CDD" id="cd02440">
    <property type="entry name" value="AdoMet_MTases"/>
    <property type="match status" value="1"/>
</dbReference>
<evidence type="ECO:0000313" key="2">
    <source>
        <dbReference type="EMBL" id="MPM55253.1"/>
    </source>
</evidence>
<evidence type="ECO:0000259" key="1">
    <source>
        <dbReference type="Pfam" id="PF13847"/>
    </source>
</evidence>
<comment type="caution">
    <text evidence="2">The sequence shown here is derived from an EMBL/GenBank/DDBJ whole genome shotgun (WGS) entry which is preliminary data.</text>
</comment>
<name>A0A645AWH1_9ZZZZ</name>
<organism evidence="2">
    <name type="scientific">bioreactor metagenome</name>
    <dbReference type="NCBI Taxonomy" id="1076179"/>
    <lineage>
        <taxon>unclassified sequences</taxon>
        <taxon>metagenomes</taxon>
        <taxon>ecological metagenomes</taxon>
    </lineage>
</organism>
<keyword evidence="2" id="KW-0808">Transferase</keyword>
<dbReference type="EC" id="2.1.1.297" evidence="2"/>
<keyword evidence="2" id="KW-0489">Methyltransferase</keyword>
<dbReference type="Gene3D" id="3.40.50.150">
    <property type="entry name" value="Vaccinia Virus protein VP39"/>
    <property type="match status" value="1"/>
</dbReference>
<dbReference type="EMBL" id="VSSQ01015186">
    <property type="protein sequence ID" value="MPM55253.1"/>
    <property type="molecule type" value="Genomic_DNA"/>
</dbReference>